<dbReference type="InterPro" id="IPR003386">
    <property type="entry name" value="LACT/PDAT_acylTrfase"/>
</dbReference>
<dbReference type="Gene3D" id="3.40.50.1820">
    <property type="entry name" value="alpha/beta hydrolase"/>
    <property type="match status" value="1"/>
</dbReference>
<dbReference type="NCBIfam" id="NF047446">
    <property type="entry name" value="barrel_OmpL47"/>
    <property type="match status" value="1"/>
</dbReference>
<evidence type="ECO:0000313" key="2">
    <source>
        <dbReference type="Proteomes" id="UP000178367"/>
    </source>
</evidence>
<dbReference type="EMBL" id="MFGB01000005">
    <property type="protein sequence ID" value="OGF28004.1"/>
    <property type="molecule type" value="Genomic_DNA"/>
</dbReference>
<dbReference type="SUPFAM" id="SSF51126">
    <property type="entry name" value="Pectin lyase-like"/>
    <property type="match status" value="2"/>
</dbReference>
<dbReference type="AlphaFoldDB" id="A0A1F5SMT8"/>
<dbReference type="SMART" id="SM00710">
    <property type="entry name" value="PbH1"/>
    <property type="match status" value="5"/>
</dbReference>
<dbReference type="InterPro" id="IPR011050">
    <property type="entry name" value="Pectin_lyase_fold/virulence"/>
</dbReference>
<reference evidence="1 2" key="1">
    <citation type="journal article" date="2016" name="Nat. Commun.">
        <title>Thousands of microbial genomes shed light on interconnected biogeochemical processes in an aquifer system.</title>
        <authorList>
            <person name="Anantharaman K."/>
            <person name="Brown C.T."/>
            <person name="Hug L.A."/>
            <person name="Sharon I."/>
            <person name="Castelle C.J."/>
            <person name="Probst A.J."/>
            <person name="Thomas B.C."/>
            <person name="Singh A."/>
            <person name="Wilkins M.J."/>
            <person name="Karaoz U."/>
            <person name="Brodie E.L."/>
            <person name="Williams K.H."/>
            <person name="Hubbard S.S."/>
            <person name="Banfield J.F."/>
        </authorList>
    </citation>
    <scope>NUCLEOTIDE SEQUENCE [LARGE SCALE GENOMIC DNA]</scope>
</reference>
<sequence length="1271" mass="140825">MSGSLQVWGNDSDPVVFTSNANITPGAWGHIYLQSSSENNIINHAVIEYSQGLAVYSSDSAITNSRFQNNITGLAILGSSPEISDNIFENNTTAISINYGSPSITNNTITGGNTGLSISGAQNPVITDNAINTNDWPVKTDVNSGSINLDTNTFAGPKKGIYVNYGNITADTTWTNTVYPYVITGIYPHNYAGSVAINSGATFTLNPGTILKFEPGGNIAVGRKHSAGITDDIGTLIAEGTEQNKIVFTSLYDDLYGGDTMSDGSITTPTTPGQTSQDYLYFSALSRNSVVDHAVIRYRNRLYAFTPSLIIKNTLFEKNNVGATVISASPVFIGNAFKNNTYGLTATQGNPIIFFNEFHNNAIQNIYIDPSAHPILSSPDPYKYTYDNNTHRSKLGNYWSGYTDADADNDGIGDTAYVVANGQDDYPLMVGINSYTEISTSTRNPVIIVPGVIASYLRNRDANKEVWPNFLEMFTSNNDEYLDELILPVSGAPYELNIEPYDIFRKVSDYDFFQGLITELENNGYEEENDLFVFPYDWRLDIDYLSGHGAADNPDTLSNKIQYVLEQTHASKVDIIAHSMGGLIAKRYVQVFGASLVDKFIDIATPHLGSPKTFKILACGDDLDMKKLTFGLNTERVMTISQNFPSIYQILPSALYFDPLDVDYNAYIADIHDIDNNGIKGNLDYGQSLALMVNKGRNYDLLISNETLHGAIDNYSPQTEGVPTYNIVGCGQATLGKILVLNKEKSGRYSYGLKYIEGDSTVPLKSAEYLISKKVYYVNNTEHAYLSSANGVRQLVASILKGEQDDFDLAAYTNLNDNKNICSFSGAQIEFHSPIDLHVYDSVGNHLGPDVNGDIETGIDGAQYDIIEDNKFVFLPSGGNYTVTGRASEQGTFSAHVRKISDGIYGETIYWDEILLSTPSTNIEIDVYDNQTGYIMQIDQDGDDVFEEQKEPDAILDTEEAQDVDKPQTDIIVSGTKGNNDWYVSGVQVEFDAHDNEGGSGVLKTEYSLDGGNNWEKYEEPFNINNDGTTTVIYQSTDRAGNIEITKERLIKIDRSGPEIEIIFPYEGQEFYRADILQIIYGASDSISGIAGASLSVDGNQIATASLELLDFSLGEHKLEIKIIDLAGNASSLEIKFNIVTDIDSTINDINELYDQGEIYKEAVKKTLISQLEWIKKYEEHYGQRENKRNEQQEKAMAKCVLKKGHDWCAKYLEKNLDKINYHLNLIHKKIVEIKYKAALKLLEIYHNKKWLSDYAYATIREDINFLLNNL</sequence>
<evidence type="ECO:0000313" key="1">
    <source>
        <dbReference type="EMBL" id="OGF28004.1"/>
    </source>
</evidence>
<dbReference type="STRING" id="1797994.A2227_05365"/>
<comment type="caution">
    <text evidence="1">The sequence shown here is derived from an EMBL/GenBank/DDBJ whole genome shotgun (WGS) entry which is preliminary data.</text>
</comment>
<name>A0A1F5SMT8_9BACT</name>
<dbReference type="Pfam" id="PF02450">
    <property type="entry name" value="LCAT"/>
    <property type="match status" value="1"/>
</dbReference>
<gene>
    <name evidence="1" type="ORF">A2227_05365</name>
</gene>
<dbReference type="InterPro" id="IPR006626">
    <property type="entry name" value="PbH1"/>
</dbReference>
<dbReference type="SUPFAM" id="SSF53474">
    <property type="entry name" value="alpha/beta-Hydrolases"/>
    <property type="match status" value="1"/>
</dbReference>
<organism evidence="1 2">
    <name type="scientific">Candidatus Falkowbacteria bacterium RIFOXYA2_FULL_47_19</name>
    <dbReference type="NCBI Taxonomy" id="1797994"/>
    <lineage>
        <taxon>Bacteria</taxon>
        <taxon>Candidatus Falkowiibacteriota</taxon>
    </lineage>
</organism>
<proteinExistence type="predicted"/>
<protein>
    <recommendedName>
        <fullName evidence="3">Right handed beta helix domain-containing protein</fullName>
    </recommendedName>
</protein>
<dbReference type="Proteomes" id="UP000178367">
    <property type="component" value="Unassembled WGS sequence"/>
</dbReference>
<dbReference type="Gene3D" id="2.160.20.10">
    <property type="entry name" value="Single-stranded right-handed beta-helix, Pectin lyase-like"/>
    <property type="match status" value="1"/>
</dbReference>
<accession>A0A1F5SMT8</accession>
<dbReference type="InterPro" id="IPR058094">
    <property type="entry name" value="Ig-like_OmpL47-like"/>
</dbReference>
<dbReference type="InterPro" id="IPR029058">
    <property type="entry name" value="AB_hydrolase_fold"/>
</dbReference>
<dbReference type="InterPro" id="IPR012334">
    <property type="entry name" value="Pectin_lyas_fold"/>
</dbReference>
<dbReference type="GO" id="GO:0006629">
    <property type="term" value="P:lipid metabolic process"/>
    <property type="evidence" value="ECO:0007669"/>
    <property type="project" value="InterPro"/>
</dbReference>
<evidence type="ECO:0008006" key="3">
    <source>
        <dbReference type="Google" id="ProtNLM"/>
    </source>
</evidence>
<dbReference type="Gene3D" id="3.30.1920.20">
    <property type="match status" value="1"/>
</dbReference>
<dbReference type="PANTHER" id="PTHR11440">
    <property type="entry name" value="LECITHIN-CHOLESTEROL ACYLTRANSFERASE-RELATED"/>
    <property type="match status" value="1"/>
</dbReference>
<dbReference type="GO" id="GO:0008374">
    <property type="term" value="F:O-acyltransferase activity"/>
    <property type="evidence" value="ECO:0007669"/>
    <property type="project" value="InterPro"/>
</dbReference>